<gene>
    <name evidence="1" type="ORF">F3N42_01440</name>
</gene>
<dbReference type="Proteomes" id="UP000325372">
    <property type="component" value="Unassembled WGS sequence"/>
</dbReference>
<organism evidence="1 2">
    <name type="scientific">Marinihelvus fidelis</name>
    <dbReference type="NCBI Taxonomy" id="2613842"/>
    <lineage>
        <taxon>Bacteria</taxon>
        <taxon>Pseudomonadati</taxon>
        <taxon>Pseudomonadota</taxon>
        <taxon>Gammaproteobacteria</taxon>
        <taxon>Chromatiales</taxon>
        <taxon>Wenzhouxiangellaceae</taxon>
        <taxon>Marinihelvus</taxon>
    </lineage>
</organism>
<comment type="caution">
    <text evidence="1">The sequence shown here is derived from an EMBL/GenBank/DDBJ whole genome shotgun (WGS) entry which is preliminary data.</text>
</comment>
<name>A0A5N0TDF3_9GAMM</name>
<dbReference type="RefSeq" id="WP_150862613.1">
    <property type="nucleotide sequence ID" value="NZ_VYXP01000002.1"/>
</dbReference>
<dbReference type="EMBL" id="VYXP01000002">
    <property type="protein sequence ID" value="KAA9133052.1"/>
    <property type="molecule type" value="Genomic_DNA"/>
</dbReference>
<sequence length="277" mass="29829">MGAPSGFDAAGFDLAFQWRHPGQPVICQVARSGDEVLFEYPDIASFVITRQADIFCIPTQRCQDALLRHLLLNQVIPRWLASQGCALLHASAVWLPDVGAVGFLGKSGVGKSTLAASFAENGALVLADDCIMLKADPIEKSVQAIGAYPGLRLWPGTPGLTSRYSSVHSGTVKKQAVFHETCESNSQRLSALFVLTGEDVENEGCHIDRLTGAEALMALLHESLALDPSTSQSSEQALMRFGEVLETGVPVASLTYHRAFARLPEVRAAVVNWLQVE</sequence>
<evidence type="ECO:0008006" key="3">
    <source>
        <dbReference type="Google" id="ProtNLM"/>
    </source>
</evidence>
<dbReference type="Gene3D" id="3.40.50.300">
    <property type="entry name" value="P-loop containing nucleotide triphosphate hydrolases"/>
    <property type="match status" value="1"/>
</dbReference>
<evidence type="ECO:0000313" key="1">
    <source>
        <dbReference type="EMBL" id="KAA9133052.1"/>
    </source>
</evidence>
<dbReference type="SUPFAM" id="SSF53795">
    <property type="entry name" value="PEP carboxykinase-like"/>
    <property type="match status" value="1"/>
</dbReference>
<proteinExistence type="predicted"/>
<protein>
    <recommendedName>
        <fullName evidence="3">HPr kinase/phosphorylase C-terminal domain-containing protein</fullName>
    </recommendedName>
</protein>
<dbReference type="AlphaFoldDB" id="A0A5N0TDF3"/>
<evidence type="ECO:0000313" key="2">
    <source>
        <dbReference type="Proteomes" id="UP000325372"/>
    </source>
</evidence>
<dbReference type="InterPro" id="IPR027417">
    <property type="entry name" value="P-loop_NTPase"/>
</dbReference>
<keyword evidence="2" id="KW-1185">Reference proteome</keyword>
<accession>A0A5N0TDF3</accession>
<reference evidence="1 2" key="1">
    <citation type="submission" date="2019-09" db="EMBL/GenBank/DDBJ databases">
        <title>Wenzhouxiangella sp. Genome sequencing and assembly.</title>
        <authorList>
            <person name="Zhang R."/>
        </authorList>
    </citation>
    <scope>NUCLEOTIDE SEQUENCE [LARGE SCALE GENOMIC DNA]</scope>
    <source>
        <strain evidence="1 2">W260</strain>
    </source>
</reference>